<accession>A0ABT9W310</accession>
<dbReference type="EMBL" id="JAUSTY010000018">
    <property type="protein sequence ID" value="MDQ0167638.1"/>
    <property type="molecule type" value="Genomic_DNA"/>
</dbReference>
<name>A0ABT9W310_9BACI</name>
<sequence>MRKFTSNLFIAGVCIILSLSIIPMNSVKATGNSQVWWTDLPSSGTGGSTVRNNSITGWVAENCGGVYDIRYNFSFGSYNQNSFRLNSHSVLITSISQGGVLGGASLSYNLEDSNTVVYNTDIVGVRLQQGRTYTSNWNRTIPLGSTNRGVQIQVSTISGHDSSVYVCGTEDSMSYLVGRSNLANKTAETTISNEALSYEVVAQKESFSNAISNDYYLADEPKIAGGAILNHYRDRESGDLLVVAIQETPIEISNLEENDFSAKIDGELNYEFAINRNQDGEELSVIKYENEGIYTLVVSKLGQEKLLEVIKSAY</sequence>
<evidence type="ECO:0000313" key="1">
    <source>
        <dbReference type="EMBL" id="MDQ0167638.1"/>
    </source>
</evidence>
<reference evidence="1 2" key="1">
    <citation type="submission" date="2023-07" db="EMBL/GenBank/DDBJ databases">
        <title>Genomic Encyclopedia of Type Strains, Phase IV (KMG-IV): sequencing the most valuable type-strain genomes for metagenomic binning, comparative biology and taxonomic classification.</title>
        <authorList>
            <person name="Goeker M."/>
        </authorList>
    </citation>
    <scope>NUCLEOTIDE SEQUENCE [LARGE SCALE GENOMIC DNA]</scope>
    <source>
        <strain evidence="1 2">DSM 12751</strain>
    </source>
</reference>
<gene>
    <name evidence="1" type="ORF">J2S11_003565</name>
</gene>
<organism evidence="1 2">
    <name type="scientific">Caldalkalibacillus horti</name>
    <dbReference type="NCBI Taxonomy" id="77523"/>
    <lineage>
        <taxon>Bacteria</taxon>
        <taxon>Bacillati</taxon>
        <taxon>Bacillota</taxon>
        <taxon>Bacilli</taxon>
        <taxon>Bacillales</taxon>
        <taxon>Bacillaceae</taxon>
        <taxon>Caldalkalibacillus</taxon>
    </lineage>
</organism>
<dbReference type="Proteomes" id="UP001235840">
    <property type="component" value="Unassembled WGS sequence"/>
</dbReference>
<evidence type="ECO:0000313" key="2">
    <source>
        <dbReference type="Proteomes" id="UP001235840"/>
    </source>
</evidence>
<keyword evidence="2" id="KW-1185">Reference proteome</keyword>
<evidence type="ECO:0008006" key="3">
    <source>
        <dbReference type="Google" id="ProtNLM"/>
    </source>
</evidence>
<protein>
    <recommendedName>
        <fullName evidence="3">DUF4367 domain-containing protein</fullName>
    </recommendedName>
</protein>
<comment type="caution">
    <text evidence="1">The sequence shown here is derived from an EMBL/GenBank/DDBJ whole genome shotgun (WGS) entry which is preliminary data.</text>
</comment>
<proteinExistence type="predicted"/>
<dbReference type="RefSeq" id="WP_307396710.1">
    <property type="nucleotide sequence ID" value="NZ_BAAADK010000032.1"/>
</dbReference>